<keyword evidence="2" id="KW-0732">Signal</keyword>
<evidence type="ECO:0000313" key="5">
    <source>
        <dbReference type="RefSeq" id="XP_045564865.1"/>
    </source>
</evidence>
<dbReference type="Proteomes" id="UP001652741">
    <property type="component" value="Chromosome ssa26"/>
</dbReference>
<gene>
    <name evidence="5" type="primary">LOC123730811</name>
</gene>
<keyword evidence="4" id="KW-1185">Reference proteome</keyword>
<dbReference type="InterPro" id="IPR003599">
    <property type="entry name" value="Ig_sub"/>
</dbReference>
<evidence type="ECO:0000256" key="1">
    <source>
        <dbReference type="SAM" id="MobiDB-lite"/>
    </source>
</evidence>
<accession>A0ABM3E1C4</accession>
<sequence>MGPIFRMIFTVTAGVLAISEEIAVYPAMLFGSKAQVRKGDTIDLKCNISGIIRFWDKVHVYIYKNGVEMAMKVLEKGEDDAIFTMKDVTREDSGNYSCVYTRDKLLLDQVKSAGKNLVAICVYEEAAHDVILVNVIRLISSAVVVILLLTVVAVSSCCSKRGALQCYCGRTPQQEENDVPMTEEGDDGTSNMEEESSDEFAYESVAGDEIET</sequence>
<protein>
    <submittedName>
        <fullName evidence="5">Uncharacterized protein isoform X1</fullName>
    </submittedName>
</protein>
<dbReference type="PROSITE" id="PS50835">
    <property type="entry name" value="IG_LIKE"/>
    <property type="match status" value="1"/>
</dbReference>
<organism evidence="4 5">
    <name type="scientific">Salmo salar</name>
    <name type="common">Atlantic salmon</name>
    <dbReference type="NCBI Taxonomy" id="8030"/>
    <lineage>
        <taxon>Eukaryota</taxon>
        <taxon>Metazoa</taxon>
        <taxon>Chordata</taxon>
        <taxon>Craniata</taxon>
        <taxon>Vertebrata</taxon>
        <taxon>Euteleostomi</taxon>
        <taxon>Actinopterygii</taxon>
        <taxon>Neopterygii</taxon>
        <taxon>Teleostei</taxon>
        <taxon>Protacanthopterygii</taxon>
        <taxon>Salmoniformes</taxon>
        <taxon>Salmonidae</taxon>
        <taxon>Salmoninae</taxon>
        <taxon>Salmo</taxon>
    </lineage>
</organism>
<dbReference type="InterPro" id="IPR007110">
    <property type="entry name" value="Ig-like_dom"/>
</dbReference>
<reference evidence="5" key="1">
    <citation type="submission" date="2025-08" db="UniProtKB">
        <authorList>
            <consortium name="RefSeq"/>
        </authorList>
    </citation>
    <scope>IDENTIFICATION</scope>
</reference>
<feature type="compositionally biased region" description="Acidic residues" evidence="1">
    <location>
        <begin position="175"/>
        <end position="212"/>
    </location>
</feature>
<evidence type="ECO:0000313" key="4">
    <source>
        <dbReference type="Proteomes" id="UP001652741"/>
    </source>
</evidence>
<dbReference type="SMART" id="SM00409">
    <property type="entry name" value="IG"/>
    <property type="match status" value="1"/>
</dbReference>
<feature type="region of interest" description="Disordered" evidence="1">
    <location>
        <begin position="173"/>
        <end position="212"/>
    </location>
</feature>
<dbReference type="RefSeq" id="XP_045564865.1">
    <property type="nucleotide sequence ID" value="XM_045708909.1"/>
</dbReference>
<feature type="domain" description="Ig-like" evidence="3">
    <location>
        <begin position="26"/>
        <end position="98"/>
    </location>
</feature>
<name>A0ABM3E1C4_SALSA</name>
<dbReference type="GeneID" id="123730811"/>
<feature type="signal peptide" evidence="2">
    <location>
        <begin position="1"/>
        <end position="17"/>
    </location>
</feature>
<proteinExistence type="predicted"/>
<dbReference type="Pfam" id="PF13895">
    <property type="entry name" value="Ig_2"/>
    <property type="match status" value="1"/>
</dbReference>
<evidence type="ECO:0000259" key="3">
    <source>
        <dbReference type="PROSITE" id="PS50835"/>
    </source>
</evidence>
<dbReference type="InterPro" id="IPR036179">
    <property type="entry name" value="Ig-like_dom_sf"/>
</dbReference>
<feature type="chain" id="PRO_5047276443" evidence="2">
    <location>
        <begin position="18"/>
        <end position="212"/>
    </location>
</feature>
<dbReference type="CDD" id="cd00096">
    <property type="entry name" value="Ig"/>
    <property type="match status" value="1"/>
</dbReference>
<evidence type="ECO:0000256" key="2">
    <source>
        <dbReference type="SAM" id="SignalP"/>
    </source>
</evidence>
<dbReference type="SUPFAM" id="SSF48726">
    <property type="entry name" value="Immunoglobulin"/>
    <property type="match status" value="1"/>
</dbReference>
<dbReference type="Gene3D" id="2.60.40.10">
    <property type="entry name" value="Immunoglobulins"/>
    <property type="match status" value="1"/>
</dbReference>
<dbReference type="InterPro" id="IPR013783">
    <property type="entry name" value="Ig-like_fold"/>
</dbReference>